<evidence type="ECO:0000256" key="5">
    <source>
        <dbReference type="ARBA" id="ARBA00023239"/>
    </source>
</evidence>
<evidence type="ECO:0000256" key="1">
    <source>
        <dbReference type="ARBA" id="ARBA00001933"/>
    </source>
</evidence>
<dbReference type="PANTHER" id="PTHR46101">
    <property type="match status" value="1"/>
</dbReference>
<evidence type="ECO:0000313" key="9">
    <source>
        <dbReference type="Proteomes" id="UP000316008"/>
    </source>
</evidence>
<evidence type="ECO:0000256" key="2">
    <source>
        <dbReference type="ARBA" id="ARBA00009533"/>
    </source>
</evidence>
<protein>
    <submittedName>
        <fullName evidence="8">Aspartate aminotransferase family protein</fullName>
    </submittedName>
</protein>
<evidence type="ECO:0000256" key="6">
    <source>
        <dbReference type="PIRSR" id="PIRSR602129-50"/>
    </source>
</evidence>
<dbReference type="EMBL" id="VLPL01000001">
    <property type="protein sequence ID" value="TSJ47642.1"/>
    <property type="molecule type" value="Genomic_DNA"/>
</dbReference>
<name>A0A556N626_9FLAO</name>
<dbReference type="InterPro" id="IPR015424">
    <property type="entry name" value="PyrdxlP-dep_Trfase"/>
</dbReference>
<proteinExistence type="inferred from homology"/>
<evidence type="ECO:0000256" key="7">
    <source>
        <dbReference type="RuleBase" id="RU000382"/>
    </source>
</evidence>
<evidence type="ECO:0000313" key="8">
    <source>
        <dbReference type="EMBL" id="TSJ47642.1"/>
    </source>
</evidence>
<keyword evidence="5 7" id="KW-0456">Lyase</keyword>
<dbReference type="PANTHER" id="PTHR46101:SF18">
    <property type="entry name" value="HISTIDINE DECARBOXYLASE"/>
    <property type="match status" value="1"/>
</dbReference>
<dbReference type="Gene3D" id="3.90.1150.10">
    <property type="entry name" value="Aspartate Aminotransferase, domain 1"/>
    <property type="match status" value="1"/>
</dbReference>
<keyword evidence="3" id="KW-0210">Decarboxylase</keyword>
<dbReference type="GO" id="GO:0019752">
    <property type="term" value="P:carboxylic acid metabolic process"/>
    <property type="evidence" value="ECO:0007669"/>
    <property type="project" value="InterPro"/>
</dbReference>
<dbReference type="SUPFAM" id="SSF53383">
    <property type="entry name" value="PLP-dependent transferases"/>
    <property type="match status" value="1"/>
</dbReference>
<sequence length="418" mass="47347">MEWKRKSETEIKQRVFGALKGNVNYRDGSILGIPGTQLDSKVFSEEISFVRESPYLFTLVQNPNHIGCHTLGDSESYFEGTQGLEREVIRICAENILCAAPHSVDGYIASGGTEANLQAIWIYRNYFMYEHGASLSEIAIVCSEDSHYSMQKAGNMFQVRCVLLPVEEKTRKIDRLAAEEKLSMLKQAGVKCLIVVSNMMTTMFGSIDDADLYAELMQNHGFEFRIHIDAAYGGFYAPLIDESNTIDFRHPNIHSFTMDAHKLLQAPYGTGIFLIRKGWMKYAQTDAASYVAGADCTISGSRSGANAIAIWLIFSAYGRHEWFEKCSTLERRASWLAKELDKRKISYYRSPLSNIITLEASEVPDDLVTPFGLVPDDHHRPSWLKIVVMEHVTIEKLEFFLEELDSKRFLEVSDLQLI</sequence>
<dbReference type="GO" id="GO:0008483">
    <property type="term" value="F:transaminase activity"/>
    <property type="evidence" value="ECO:0007669"/>
    <property type="project" value="UniProtKB-KW"/>
</dbReference>
<organism evidence="8 9">
    <name type="scientific">Fluviicola chungangensis</name>
    <dbReference type="NCBI Taxonomy" id="2597671"/>
    <lineage>
        <taxon>Bacteria</taxon>
        <taxon>Pseudomonadati</taxon>
        <taxon>Bacteroidota</taxon>
        <taxon>Flavobacteriia</taxon>
        <taxon>Flavobacteriales</taxon>
        <taxon>Crocinitomicaceae</taxon>
        <taxon>Fluviicola</taxon>
    </lineage>
</organism>
<keyword evidence="9" id="KW-1185">Reference proteome</keyword>
<accession>A0A556N626</accession>
<dbReference type="RefSeq" id="WP_144331178.1">
    <property type="nucleotide sequence ID" value="NZ_VLPL01000001.1"/>
</dbReference>
<dbReference type="GO" id="GO:0030170">
    <property type="term" value="F:pyridoxal phosphate binding"/>
    <property type="evidence" value="ECO:0007669"/>
    <property type="project" value="InterPro"/>
</dbReference>
<comment type="caution">
    <text evidence="8">The sequence shown here is derived from an EMBL/GenBank/DDBJ whole genome shotgun (WGS) entry which is preliminary data.</text>
</comment>
<keyword evidence="8" id="KW-0808">Transferase</keyword>
<dbReference type="GO" id="GO:0016831">
    <property type="term" value="F:carboxy-lyase activity"/>
    <property type="evidence" value="ECO:0007669"/>
    <property type="project" value="UniProtKB-KW"/>
</dbReference>
<dbReference type="Pfam" id="PF00282">
    <property type="entry name" value="Pyridoxal_deC"/>
    <property type="match status" value="1"/>
</dbReference>
<feature type="modified residue" description="N6-(pyridoxal phosphate)lysine" evidence="6">
    <location>
        <position position="262"/>
    </location>
</feature>
<evidence type="ECO:0000256" key="3">
    <source>
        <dbReference type="ARBA" id="ARBA00022793"/>
    </source>
</evidence>
<keyword evidence="4 6" id="KW-0663">Pyridoxal phosphate</keyword>
<dbReference type="InterPro" id="IPR051151">
    <property type="entry name" value="Group_II_Decarboxylase"/>
</dbReference>
<comment type="similarity">
    <text evidence="2 7">Belongs to the group II decarboxylase family.</text>
</comment>
<dbReference type="Gene3D" id="3.40.640.10">
    <property type="entry name" value="Type I PLP-dependent aspartate aminotransferase-like (Major domain)"/>
    <property type="match status" value="1"/>
</dbReference>
<dbReference type="Proteomes" id="UP000316008">
    <property type="component" value="Unassembled WGS sequence"/>
</dbReference>
<comment type="cofactor">
    <cofactor evidence="1 6 7">
        <name>pyridoxal 5'-phosphate</name>
        <dbReference type="ChEBI" id="CHEBI:597326"/>
    </cofactor>
</comment>
<dbReference type="AlphaFoldDB" id="A0A556N626"/>
<keyword evidence="8" id="KW-0032">Aminotransferase</keyword>
<dbReference type="InterPro" id="IPR002129">
    <property type="entry name" value="PyrdxlP-dep_de-COase"/>
</dbReference>
<dbReference type="InterPro" id="IPR015421">
    <property type="entry name" value="PyrdxlP-dep_Trfase_major"/>
</dbReference>
<reference evidence="8 9" key="1">
    <citation type="submission" date="2019-07" db="EMBL/GenBank/DDBJ databases">
        <authorList>
            <person name="Huq M.A."/>
        </authorList>
    </citation>
    <scope>NUCLEOTIDE SEQUENCE [LARGE SCALE GENOMIC DNA]</scope>
    <source>
        <strain evidence="8 9">MAH-3</strain>
    </source>
</reference>
<dbReference type="OrthoDB" id="9803665at2"/>
<gene>
    <name evidence="8" type="ORF">FO442_00515</name>
</gene>
<evidence type="ECO:0000256" key="4">
    <source>
        <dbReference type="ARBA" id="ARBA00022898"/>
    </source>
</evidence>
<dbReference type="InterPro" id="IPR015422">
    <property type="entry name" value="PyrdxlP-dep_Trfase_small"/>
</dbReference>